<sequence length="179" mass="18752">MQIIIYNLKKVMKKQLPNISNNKKGFTLIELLVVIAIIAILATIGAAIFSGVQSRARDGRRQADISAIAKALEANKVSGSVSYPVIAAAWFAGSVIPTEPAGYTPQYSIVYSTTQGTVATKPTVWANTSANPTAPACCTGNSTTVAAGVPSVGTDYSFQVCVLLENGTAPNIFCVPNQQ</sequence>
<dbReference type="SUPFAM" id="SSF54523">
    <property type="entry name" value="Pili subunits"/>
    <property type="match status" value="1"/>
</dbReference>
<evidence type="ECO:0008006" key="5">
    <source>
        <dbReference type="Google" id="ProtNLM"/>
    </source>
</evidence>
<dbReference type="PRINTS" id="PR00813">
    <property type="entry name" value="BCTERIALGSPG"/>
</dbReference>
<dbReference type="NCBIfam" id="TIGR02532">
    <property type="entry name" value="IV_pilin_GFxxxE"/>
    <property type="match status" value="1"/>
</dbReference>
<reference evidence="3 4" key="1">
    <citation type="journal article" date="2016" name="Nat. Commun.">
        <title>Thousands of microbial genomes shed light on interconnected biogeochemical processes in an aquifer system.</title>
        <authorList>
            <person name="Anantharaman K."/>
            <person name="Brown C.T."/>
            <person name="Hug L.A."/>
            <person name="Sharon I."/>
            <person name="Castelle C.J."/>
            <person name="Probst A.J."/>
            <person name="Thomas B.C."/>
            <person name="Singh A."/>
            <person name="Wilkins M.J."/>
            <person name="Karaoz U."/>
            <person name="Brodie E.L."/>
            <person name="Williams K.H."/>
            <person name="Hubbard S.S."/>
            <person name="Banfield J.F."/>
        </authorList>
    </citation>
    <scope>NUCLEOTIDE SEQUENCE [LARGE SCALE GENOMIC DNA]</scope>
</reference>
<dbReference type="GO" id="GO:0015628">
    <property type="term" value="P:protein secretion by the type II secretion system"/>
    <property type="evidence" value="ECO:0007669"/>
    <property type="project" value="InterPro"/>
</dbReference>
<dbReference type="EMBL" id="MFDE01000040">
    <property type="protein sequence ID" value="OGE37527.1"/>
    <property type="molecule type" value="Genomic_DNA"/>
</dbReference>
<comment type="caution">
    <text evidence="3">The sequence shown here is derived from an EMBL/GenBank/DDBJ whole genome shotgun (WGS) entry which is preliminary data.</text>
</comment>
<gene>
    <name evidence="3" type="ORF">A3F00_05055</name>
</gene>
<keyword evidence="1" id="KW-0488">Methylation</keyword>
<proteinExistence type="predicted"/>
<dbReference type="Proteomes" id="UP000176527">
    <property type="component" value="Unassembled WGS sequence"/>
</dbReference>
<evidence type="ECO:0000313" key="4">
    <source>
        <dbReference type="Proteomes" id="UP000176527"/>
    </source>
</evidence>
<dbReference type="Pfam" id="PF07963">
    <property type="entry name" value="N_methyl"/>
    <property type="match status" value="1"/>
</dbReference>
<dbReference type="AlphaFoldDB" id="A0A1F5K9E4"/>
<evidence type="ECO:0000313" key="3">
    <source>
        <dbReference type="EMBL" id="OGE37527.1"/>
    </source>
</evidence>
<dbReference type="GO" id="GO:0015627">
    <property type="term" value="C:type II protein secretion system complex"/>
    <property type="evidence" value="ECO:0007669"/>
    <property type="project" value="InterPro"/>
</dbReference>
<dbReference type="InterPro" id="IPR000983">
    <property type="entry name" value="Bac_GSPG_pilin"/>
</dbReference>
<dbReference type="PROSITE" id="PS00409">
    <property type="entry name" value="PROKAR_NTER_METHYL"/>
    <property type="match status" value="1"/>
</dbReference>
<evidence type="ECO:0000256" key="1">
    <source>
        <dbReference type="ARBA" id="ARBA00022481"/>
    </source>
</evidence>
<organism evidence="3 4">
    <name type="scientific">Candidatus Daviesbacteria bacterium RIFCSPHIGHO2_12_FULL_37_11</name>
    <dbReference type="NCBI Taxonomy" id="1797777"/>
    <lineage>
        <taxon>Bacteria</taxon>
        <taxon>Candidatus Daviesiibacteriota</taxon>
    </lineage>
</organism>
<name>A0A1F5K9E4_9BACT</name>
<accession>A0A1F5K9E4</accession>
<keyword evidence="2" id="KW-1133">Transmembrane helix</keyword>
<evidence type="ECO:0000256" key="2">
    <source>
        <dbReference type="SAM" id="Phobius"/>
    </source>
</evidence>
<protein>
    <recommendedName>
        <fullName evidence="5">Type II secretion system protein GspG C-terminal domain-containing protein</fullName>
    </recommendedName>
</protein>
<dbReference type="Gene3D" id="3.30.700.10">
    <property type="entry name" value="Glycoprotein, Type 4 Pilin"/>
    <property type="match status" value="1"/>
</dbReference>
<keyword evidence="2" id="KW-0812">Transmembrane</keyword>
<dbReference type="InterPro" id="IPR045584">
    <property type="entry name" value="Pilin-like"/>
</dbReference>
<keyword evidence="2" id="KW-0472">Membrane</keyword>
<feature type="transmembrane region" description="Helical" evidence="2">
    <location>
        <begin position="31"/>
        <end position="52"/>
    </location>
</feature>
<dbReference type="InterPro" id="IPR012902">
    <property type="entry name" value="N_methyl_site"/>
</dbReference>